<feature type="transmembrane region" description="Helical" evidence="6">
    <location>
        <begin position="50"/>
        <end position="71"/>
    </location>
</feature>
<dbReference type="InterPro" id="IPR036259">
    <property type="entry name" value="MFS_trans_sf"/>
</dbReference>
<evidence type="ECO:0000256" key="3">
    <source>
        <dbReference type="ARBA" id="ARBA00022692"/>
    </source>
</evidence>
<evidence type="ECO:0000256" key="6">
    <source>
        <dbReference type="SAM" id="Phobius"/>
    </source>
</evidence>
<dbReference type="SUPFAM" id="SSF103473">
    <property type="entry name" value="MFS general substrate transporter"/>
    <property type="match status" value="1"/>
</dbReference>
<dbReference type="Pfam" id="PF07690">
    <property type="entry name" value="MFS_1"/>
    <property type="match status" value="1"/>
</dbReference>
<dbReference type="InterPro" id="IPR001958">
    <property type="entry name" value="Tet-R_TetA/multi-R_MdtG-like"/>
</dbReference>
<evidence type="ECO:0000313" key="8">
    <source>
        <dbReference type="EMBL" id="KAF2096805.1"/>
    </source>
</evidence>
<dbReference type="InterPro" id="IPR011701">
    <property type="entry name" value="MFS"/>
</dbReference>
<evidence type="ECO:0000256" key="1">
    <source>
        <dbReference type="ARBA" id="ARBA00004141"/>
    </source>
</evidence>
<comment type="caution">
    <text evidence="8">The sequence shown here is derived from an EMBL/GenBank/DDBJ whole genome shotgun (WGS) entry which is preliminary data.</text>
</comment>
<reference evidence="8" key="1">
    <citation type="journal article" date="2020" name="Stud. Mycol.">
        <title>101 Dothideomycetes genomes: a test case for predicting lifestyles and emergence of pathogens.</title>
        <authorList>
            <person name="Haridas S."/>
            <person name="Albert R."/>
            <person name="Binder M."/>
            <person name="Bloem J."/>
            <person name="Labutti K."/>
            <person name="Salamov A."/>
            <person name="Andreopoulos B."/>
            <person name="Baker S."/>
            <person name="Barry K."/>
            <person name="Bills G."/>
            <person name="Bluhm B."/>
            <person name="Cannon C."/>
            <person name="Castanera R."/>
            <person name="Culley D."/>
            <person name="Daum C."/>
            <person name="Ezra D."/>
            <person name="Gonzalez J."/>
            <person name="Henrissat B."/>
            <person name="Kuo A."/>
            <person name="Liang C."/>
            <person name="Lipzen A."/>
            <person name="Lutzoni F."/>
            <person name="Magnuson J."/>
            <person name="Mondo S."/>
            <person name="Nolan M."/>
            <person name="Ohm R."/>
            <person name="Pangilinan J."/>
            <person name="Park H.-J."/>
            <person name="Ramirez L."/>
            <person name="Alfaro M."/>
            <person name="Sun H."/>
            <person name="Tritt A."/>
            <person name="Yoshinaga Y."/>
            <person name="Zwiers L.-H."/>
            <person name="Turgeon B."/>
            <person name="Goodwin S."/>
            <person name="Spatafora J."/>
            <person name="Crous P."/>
            <person name="Grigoriev I."/>
        </authorList>
    </citation>
    <scope>NUCLEOTIDE SEQUENCE</scope>
    <source>
        <strain evidence="8">CBS 133067</strain>
    </source>
</reference>
<dbReference type="PANTHER" id="PTHR23504">
    <property type="entry name" value="MAJOR FACILITATOR SUPERFAMILY DOMAIN-CONTAINING PROTEIN 10"/>
    <property type="match status" value="1"/>
</dbReference>
<sequence length="486" mass="53065">MVDERTPLIPAPTPAELLQANGKAKIAPATNDTENNNEEEEDVPLPKVQIFLLCYARLIEPIAFFSIFPFINQMIFETGGIKESDVGFWSGLIESLFSLTQMFLMVPWGRAADRFGRKPTLVFSLWGVAVATALFGFSVNVWQMVVFRCVAGIFAGTVVTVRAMITENSTPKTQARAFSFFAFASNFGIFVGPLIGGVLAKPAEVYPRVFGHVQLFKDFPYALPTLVTGLFGASAALVCTLFVKETLKGKKEGEEAPKPMSAWEIIKAPGVLPVLALYSTIMLLALAYTAIIPVFWFTDLELGGYGFSPQLISAFLGLGGLAQAMWLLFIFPPLQHRIGTGGIIRICGYAWPFFFAGWPLGYLLLKHNLKVAFWIIVPPCLVIGSGIAMSFTAIQLSLNDISPSSSAFGTLNALALAMVSGIRAFAPVLFSSLYALGVRSQWIGGQLIWLVLLALAFLNIVAMGFLPEKAEGRPKKQTTRRFDDDE</sequence>
<dbReference type="GO" id="GO:0016020">
    <property type="term" value="C:membrane"/>
    <property type="evidence" value="ECO:0007669"/>
    <property type="project" value="UniProtKB-SubCell"/>
</dbReference>
<proteinExistence type="predicted"/>
<dbReference type="AlphaFoldDB" id="A0A9P4M4H3"/>
<keyword evidence="3 6" id="KW-0812">Transmembrane</keyword>
<comment type="subcellular location">
    <subcellularLocation>
        <location evidence="1">Membrane</location>
        <topology evidence="1">Multi-pass membrane protein</topology>
    </subcellularLocation>
</comment>
<feature type="transmembrane region" description="Helical" evidence="6">
    <location>
        <begin position="219"/>
        <end position="243"/>
    </location>
</feature>
<evidence type="ECO:0000259" key="7">
    <source>
        <dbReference type="PROSITE" id="PS50850"/>
    </source>
</evidence>
<dbReference type="EMBL" id="ML978129">
    <property type="protein sequence ID" value="KAF2096805.1"/>
    <property type="molecule type" value="Genomic_DNA"/>
</dbReference>
<evidence type="ECO:0000256" key="4">
    <source>
        <dbReference type="ARBA" id="ARBA00022989"/>
    </source>
</evidence>
<name>A0A9P4M4H3_9PEZI</name>
<evidence type="ECO:0000256" key="5">
    <source>
        <dbReference type="ARBA" id="ARBA00023136"/>
    </source>
</evidence>
<dbReference type="GO" id="GO:0022857">
    <property type="term" value="F:transmembrane transporter activity"/>
    <property type="evidence" value="ECO:0007669"/>
    <property type="project" value="InterPro"/>
</dbReference>
<feature type="transmembrane region" description="Helical" evidence="6">
    <location>
        <begin position="406"/>
        <end position="426"/>
    </location>
</feature>
<dbReference type="InterPro" id="IPR020846">
    <property type="entry name" value="MFS_dom"/>
</dbReference>
<keyword evidence="4 6" id="KW-1133">Transmembrane helix</keyword>
<dbReference type="Proteomes" id="UP000799772">
    <property type="component" value="Unassembled WGS sequence"/>
</dbReference>
<feature type="transmembrane region" description="Helical" evidence="6">
    <location>
        <begin position="275"/>
        <end position="298"/>
    </location>
</feature>
<keyword evidence="5 6" id="KW-0472">Membrane</keyword>
<dbReference type="PANTHER" id="PTHR23504:SF3">
    <property type="entry name" value="MAJOR FACILITATOR SUPERFAMILY (MFS) PROFILE DOMAIN-CONTAINING PROTEIN"/>
    <property type="match status" value="1"/>
</dbReference>
<feature type="domain" description="Major facilitator superfamily (MFS) profile" evidence="7">
    <location>
        <begin position="49"/>
        <end position="471"/>
    </location>
</feature>
<evidence type="ECO:0000313" key="9">
    <source>
        <dbReference type="Proteomes" id="UP000799772"/>
    </source>
</evidence>
<accession>A0A9P4M4H3</accession>
<dbReference type="PROSITE" id="PS50850">
    <property type="entry name" value="MFS"/>
    <property type="match status" value="1"/>
</dbReference>
<dbReference type="PRINTS" id="PR01035">
    <property type="entry name" value="TCRTETA"/>
</dbReference>
<evidence type="ECO:0000256" key="2">
    <source>
        <dbReference type="ARBA" id="ARBA00022448"/>
    </source>
</evidence>
<feature type="transmembrane region" description="Helical" evidence="6">
    <location>
        <begin position="120"/>
        <end position="139"/>
    </location>
</feature>
<dbReference type="CDD" id="cd17330">
    <property type="entry name" value="MFS_SLC46_TetA_like"/>
    <property type="match status" value="1"/>
</dbReference>
<feature type="transmembrane region" description="Helical" evidence="6">
    <location>
        <begin position="145"/>
        <end position="165"/>
    </location>
</feature>
<feature type="transmembrane region" description="Helical" evidence="6">
    <location>
        <begin position="343"/>
        <end position="365"/>
    </location>
</feature>
<organism evidence="8 9">
    <name type="scientific">Rhizodiscina lignyota</name>
    <dbReference type="NCBI Taxonomy" id="1504668"/>
    <lineage>
        <taxon>Eukaryota</taxon>
        <taxon>Fungi</taxon>
        <taxon>Dikarya</taxon>
        <taxon>Ascomycota</taxon>
        <taxon>Pezizomycotina</taxon>
        <taxon>Dothideomycetes</taxon>
        <taxon>Pleosporomycetidae</taxon>
        <taxon>Aulographales</taxon>
        <taxon>Rhizodiscinaceae</taxon>
        <taxon>Rhizodiscina</taxon>
    </lineage>
</organism>
<gene>
    <name evidence="8" type="ORF">NA57DRAFT_67408</name>
</gene>
<protein>
    <submittedName>
        <fullName evidence="8">MFS general substrate transporter</fullName>
    </submittedName>
</protein>
<dbReference type="Gene3D" id="1.20.1250.20">
    <property type="entry name" value="MFS general substrate transporter like domains"/>
    <property type="match status" value="1"/>
</dbReference>
<feature type="transmembrane region" description="Helical" evidence="6">
    <location>
        <begin position="177"/>
        <end position="199"/>
    </location>
</feature>
<feature type="transmembrane region" description="Helical" evidence="6">
    <location>
        <begin position="310"/>
        <end position="331"/>
    </location>
</feature>
<feature type="transmembrane region" description="Helical" evidence="6">
    <location>
        <begin position="371"/>
        <end position="394"/>
    </location>
</feature>
<feature type="transmembrane region" description="Helical" evidence="6">
    <location>
        <begin position="86"/>
        <end position="108"/>
    </location>
</feature>
<dbReference type="OrthoDB" id="419616at2759"/>
<feature type="transmembrane region" description="Helical" evidence="6">
    <location>
        <begin position="446"/>
        <end position="466"/>
    </location>
</feature>
<keyword evidence="2" id="KW-0813">Transport</keyword>
<keyword evidence="9" id="KW-1185">Reference proteome</keyword>